<accession>A0A812U3B9</accession>
<feature type="transmembrane region" description="Helical" evidence="2">
    <location>
        <begin position="81"/>
        <end position="101"/>
    </location>
</feature>
<keyword evidence="2" id="KW-0472">Membrane</keyword>
<dbReference type="Proteomes" id="UP000649617">
    <property type="component" value="Unassembled WGS sequence"/>
</dbReference>
<dbReference type="EMBL" id="CAJNIZ010034447">
    <property type="protein sequence ID" value="CAE7553148.1"/>
    <property type="molecule type" value="Genomic_DNA"/>
</dbReference>
<keyword evidence="2" id="KW-0812">Transmembrane</keyword>
<evidence type="ECO:0000256" key="2">
    <source>
        <dbReference type="SAM" id="Phobius"/>
    </source>
</evidence>
<reference evidence="3" key="1">
    <citation type="submission" date="2021-02" db="EMBL/GenBank/DDBJ databases">
        <authorList>
            <person name="Dougan E. K."/>
            <person name="Rhodes N."/>
            <person name="Thang M."/>
            <person name="Chan C."/>
        </authorList>
    </citation>
    <scope>NUCLEOTIDE SEQUENCE</scope>
</reference>
<dbReference type="AlphaFoldDB" id="A0A812U3B9"/>
<keyword evidence="2" id="KW-1133">Transmembrane helix</keyword>
<proteinExistence type="predicted"/>
<protein>
    <submittedName>
        <fullName evidence="3">Uncharacterized protein</fullName>
    </submittedName>
</protein>
<sequence>MAHAFQKAGYVLEKYSTLSSREVRAFRIAGLVGCVSMIPMAWVSMNMNRAIHLLFAGLMMGSWLIAFALRCKSGSAPYQRLATVTCISALVLLLIWFGAMAMRKKNFSWAEWLAFFCFLLHTFSFPVPAMRGSMFRRNSDVELQSEPAWPPGGIAANSPPVPSLS</sequence>
<organism evidence="3 4">
    <name type="scientific">Symbiodinium pilosum</name>
    <name type="common">Dinoflagellate</name>
    <dbReference type="NCBI Taxonomy" id="2952"/>
    <lineage>
        <taxon>Eukaryota</taxon>
        <taxon>Sar</taxon>
        <taxon>Alveolata</taxon>
        <taxon>Dinophyceae</taxon>
        <taxon>Suessiales</taxon>
        <taxon>Symbiodiniaceae</taxon>
        <taxon>Symbiodinium</taxon>
    </lineage>
</organism>
<gene>
    <name evidence="3" type="ORF">SPIL2461_LOCUS14711</name>
</gene>
<feature type="region of interest" description="Disordered" evidence="1">
    <location>
        <begin position="146"/>
        <end position="165"/>
    </location>
</feature>
<comment type="caution">
    <text evidence="3">The sequence shown here is derived from an EMBL/GenBank/DDBJ whole genome shotgun (WGS) entry which is preliminary data.</text>
</comment>
<evidence type="ECO:0000313" key="3">
    <source>
        <dbReference type="EMBL" id="CAE7553148.1"/>
    </source>
</evidence>
<name>A0A812U3B9_SYMPI</name>
<feature type="transmembrane region" description="Helical" evidence="2">
    <location>
        <begin position="50"/>
        <end position="69"/>
    </location>
</feature>
<feature type="transmembrane region" description="Helical" evidence="2">
    <location>
        <begin position="107"/>
        <end position="127"/>
    </location>
</feature>
<evidence type="ECO:0000313" key="4">
    <source>
        <dbReference type="Proteomes" id="UP000649617"/>
    </source>
</evidence>
<dbReference type="OrthoDB" id="10308589at2759"/>
<evidence type="ECO:0000256" key="1">
    <source>
        <dbReference type="SAM" id="MobiDB-lite"/>
    </source>
</evidence>
<keyword evidence="4" id="KW-1185">Reference proteome</keyword>
<feature type="transmembrane region" description="Helical" evidence="2">
    <location>
        <begin position="25"/>
        <end position="44"/>
    </location>
</feature>